<feature type="transmembrane region" description="Helical" evidence="1">
    <location>
        <begin position="7"/>
        <end position="27"/>
    </location>
</feature>
<keyword evidence="1" id="KW-0472">Membrane</keyword>
<proteinExistence type="predicted"/>
<evidence type="ECO:0000256" key="1">
    <source>
        <dbReference type="SAM" id="Phobius"/>
    </source>
</evidence>
<reference evidence="4" key="1">
    <citation type="submission" date="2025-08" db="UniProtKB">
        <authorList>
            <consortium name="RefSeq"/>
        </authorList>
    </citation>
    <scope>IDENTIFICATION</scope>
    <source>
        <tissue evidence="4">Leaves</tissue>
    </source>
</reference>
<keyword evidence="1" id="KW-1133">Transmembrane helix</keyword>
<dbReference type="InterPro" id="IPR025124">
    <property type="entry name" value="Gag1-like_clamp"/>
</dbReference>
<organism evidence="3 4">
    <name type="scientific">Coffea arabica</name>
    <name type="common">Arabian coffee</name>
    <dbReference type="NCBI Taxonomy" id="13443"/>
    <lineage>
        <taxon>Eukaryota</taxon>
        <taxon>Viridiplantae</taxon>
        <taxon>Streptophyta</taxon>
        <taxon>Embryophyta</taxon>
        <taxon>Tracheophyta</taxon>
        <taxon>Spermatophyta</taxon>
        <taxon>Magnoliopsida</taxon>
        <taxon>eudicotyledons</taxon>
        <taxon>Gunneridae</taxon>
        <taxon>Pentapetalae</taxon>
        <taxon>asterids</taxon>
        <taxon>lamiids</taxon>
        <taxon>Gentianales</taxon>
        <taxon>Rubiaceae</taxon>
        <taxon>Ixoroideae</taxon>
        <taxon>Gardenieae complex</taxon>
        <taxon>Bertiereae - Coffeeae clade</taxon>
        <taxon>Coffeeae</taxon>
        <taxon>Coffea</taxon>
    </lineage>
</organism>
<dbReference type="Proteomes" id="UP001652660">
    <property type="component" value="Chromosome 4c"/>
</dbReference>
<keyword evidence="3" id="KW-1185">Reference proteome</keyword>
<accession>A0ABM4U2S5</accession>
<dbReference type="PANTHER" id="PTHR33373">
    <property type="entry name" value="OS07G0479600 PROTEIN"/>
    <property type="match status" value="1"/>
</dbReference>
<evidence type="ECO:0000313" key="3">
    <source>
        <dbReference type="Proteomes" id="UP001652660"/>
    </source>
</evidence>
<gene>
    <name evidence="4" type="primary">LOC113738418</name>
</gene>
<evidence type="ECO:0000259" key="2">
    <source>
        <dbReference type="Pfam" id="PF13259"/>
    </source>
</evidence>
<sequence>MFMVGKLLRFGSIVAWILHMVACMGYIGCLGSATEPKLDLTIHDSLQQQKPLAEIHSRISKASISESFWTNSNCDMDVSAVQSQGSVSSVSSSLTNSHGAGSSNASYEFVNHGLLLWNQTRRQWIGSRKPEKQMQQQREPKLSTLCLCIAKKFWLCSWNATYDSLLGSNKPFTKHIPLAEMVDFLVDVWEQEGMYD</sequence>
<evidence type="ECO:0000313" key="4">
    <source>
        <dbReference type="RefSeq" id="XP_071901587.1"/>
    </source>
</evidence>
<protein>
    <submittedName>
        <fullName evidence="4">Uncharacterized protein isoform X1</fullName>
    </submittedName>
</protein>
<dbReference type="RefSeq" id="XP_071901587.1">
    <property type="nucleotide sequence ID" value="XM_072045486.1"/>
</dbReference>
<keyword evidence="1" id="KW-0812">Transmembrane</keyword>
<dbReference type="Pfam" id="PF13259">
    <property type="entry name" value="clamp_Gag1-like"/>
    <property type="match status" value="1"/>
</dbReference>
<dbReference type="PANTHER" id="PTHR33373:SF1">
    <property type="entry name" value="DUF4050 DOMAIN-CONTAINING PROTEIN"/>
    <property type="match status" value="1"/>
</dbReference>
<dbReference type="GeneID" id="113738418"/>
<name>A0ABM4U2S5_COFAR</name>
<feature type="domain" description="Gag1-like clamp" evidence="2">
    <location>
        <begin position="73"/>
        <end position="196"/>
    </location>
</feature>